<evidence type="ECO:0000313" key="2">
    <source>
        <dbReference type="EMBL" id="MFM0642174.1"/>
    </source>
</evidence>
<organism evidence="2 3">
    <name type="scientific">Paraburkholderia metrosideri</name>
    <dbReference type="NCBI Taxonomy" id="580937"/>
    <lineage>
        <taxon>Bacteria</taxon>
        <taxon>Pseudomonadati</taxon>
        <taxon>Pseudomonadota</taxon>
        <taxon>Betaproteobacteria</taxon>
        <taxon>Burkholderiales</taxon>
        <taxon>Burkholderiaceae</taxon>
        <taxon>Paraburkholderia</taxon>
    </lineage>
</organism>
<gene>
    <name evidence="2" type="ORF">PQQ63_36415</name>
</gene>
<protein>
    <submittedName>
        <fullName evidence="2">AraC family transcriptional regulator</fullName>
    </submittedName>
</protein>
<proteinExistence type="predicted"/>
<dbReference type="Proteomes" id="UP001629432">
    <property type="component" value="Unassembled WGS sequence"/>
</dbReference>
<feature type="domain" description="HTH araC/xylS-type" evidence="1">
    <location>
        <begin position="1"/>
        <end position="29"/>
    </location>
</feature>
<dbReference type="EMBL" id="JAQQCF010000060">
    <property type="protein sequence ID" value="MFM0642174.1"/>
    <property type="molecule type" value="Genomic_DNA"/>
</dbReference>
<evidence type="ECO:0000313" key="3">
    <source>
        <dbReference type="Proteomes" id="UP001629432"/>
    </source>
</evidence>
<name>A0ABW9E5H2_9BURK</name>
<dbReference type="PROSITE" id="PS01124">
    <property type="entry name" value="HTH_ARAC_FAMILY_2"/>
    <property type="match status" value="1"/>
</dbReference>
<sequence length="40" mass="4775">TRVGYDSPSQFSREYSRLFGAPPLRDVSQLRRWDAVEFRE</sequence>
<dbReference type="InterPro" id="IPR018060">
    <property type="entry name" value="HTH_AraC"/>
</dbReference>
<feature type="non-terminal residue" evidence="2">
    <location>
        <position position="1"/>
    </location>
</feature>
<dbReference type="PANTHER" id="PTHR43436:SF1">
    <property type="entry name" value="TRANSCRIPTIONAL REGULATORY PROTEIN"/>
    <property type="match status" value="1"/>
</dbReference>
<dbReference type="PANTHER" id="PTHR43436">
    <property type="entry name" value="ARAC-FAMILY TRANSCRIPTIONAL REGULATOR"/>
    <property type="match status" value="1"/>
</dbReference>
<comment type="caution">
    <text evidence="2">The sequence shown here is derived from an EMBL/GenBank/DDBJ whole genome shotgun (WGS) entry which is preliminary data.</text>
</comment>
<keyword evidence="3" id="KW-1185">Reference proteome</keyword>
<evidence type="ECO:0000259" key="1">
    <source>
        <dbReference type="PROSITE" id="PS01124"/>
    </source>
</evidence>
<reference evidence="2 3" key="1">
    <citation type="journal article" date="2024" name="Chem. Sci.">
        <title>Discovery of megapolipeptins by genome mining of a Burkholderiales bacteria collection.</title>
        <authorList>
            <person name="Paulo B.S."/>
            <person name="Recchia M.J.J."/>
            <person name="Lee S."/>
            <person name="Fergusson C.H."/>
            <person name="Romanowski S.B."/>
            <person name="Hernandez A."/>
            <person name="Krull N."/>
            <person name="Liu D.Y."/>
            <person name="Cavanagh H."/>
            <person name="Bos A."/>
            <person name="Gray C.A."/>
            <person name="Murphy B.T."/>
            <person name="Linington R.G."/>
            <person name="Eustaquio A.S."/>
        </authorList>
    </citation>
    <scope>NUCLEOTIDE SEQUENCE [LARGE SCALE GENOMIC DNA]</scope>
    <source>
        <strain evidence="2 3">RL17-338-BIC-A</strain>
    </source>
</reference>
<accession>A0ABW9E5H2</accession>